<feature type="transmembrane region" description="Helical" evidence="7">
    <location>
        <begin position="9"/>
        <end position="30"/>
    </location>
</feature>
<sequence length="331" mass="34602">MASGGGTKAVVTALAANIGIAIAKFVGYLLTGSSSMLAESVHSVADSSNQFLLLIAGKRAQRKASEVHQFGYGRVRYVAAFVVSIVLFTLGGLFALYEAWHKFSDPHPIDSWKWVPVAVLLVAMAMEGFALRTALKEAEHARGKMSLYQYIKASRSPEIPTIVLEDTGALLGLVFGLFGVGMTLATGDGRWDAVGSAAIGVLLVVIAVFLAREMTSMLIGESAMPEHHDAIERAIVGSGVERVIHMRTMHLGPDEVLVAAKIAVPGGASAGQVADAIDAAEGRIRDAVPLRTQIYLEPDLYESRHRPGTAGAGAAGAPGGAAPDVTGPPAH</sequence>
<evidence type="ECO:0000256" key="2">
    <source>
        <dbReference type="ARBA" id="ARBA00022448"/>
    </source>
</evidence>
<keyword evidence="10" id="KW-1185">Reference proteome</keyword>
<keyword evidence="2" id="KW-0813">Transport</keyword>
<evidence type="ECO:0000256" key="6">
    <source>
        <dbReference type="SAM" id="MobiDB-lite"/>
    </source>
</evidence>
<dbReference type="InterPro" id="IPR027469">
    <property type="entry name" value="Cation_efflux_TMD_sf"/>
</dbReference>
<dbReference type="SUPFAM" id="SSF161111">
    <property type="entry name" value="Cation efflux protein transmembrane domain-like"/>
    <property type="match status" value="1"/>
</dbReference>
<feature type="transmembrane region" description="Helical" evidence="7">
    <location>
        <begin position="193"/>
        <end position="211"/>
    </location>
</feature>
<dbReference type="InterPro" id="IPR002524">
    <property type="entry name" value="Cation_efflux"/>
</dbReference>
<dbReference type="SUPFAM" id="SSF160240">
    <property type="entry name" value="Cation efflux protein cytoplasmic domain-like"/>
    <property type="match status" value="1"/>
</dbReference>
<dbReference type="RefSeq" id="WP_345044705.1">
    <property type="nucleotide sequence ID" value="NZ_BAABBA010000027.1"/>
</dbReference>
<evidence type="ECO:0000256" key="3">
    <source>
        <dbReference type="ARBA" id="ARBA00022692"/>
    </source>
</evidence>
<name>A0ABP6ULK0_9MICO</name>
<evidence type="ECO:0000256" key="1">
    <source>
        <dbReference type="ARBA" id="ARBA00004141"/>
    </source>
</evidence>
<comment type="caution">
    <text evidence="9">The sequence shown here is derived from an EMBL/GenBank/DDBJ whole genome shotgun (WGS) entry which is preliminary data.</text>
</comment>
<evidence type="ECO:0000256" key="4">
    <source>
        <dbReference type="ARBA" id="ARBA00022989"/>
    </source>
</evidence>
<feature type="compositionally biased region" description="Low complexity" evidence="6">
    <location>
        <begin position="320"/>
        <end position="331"/>
    </location>
</feature>
<evidence type="ECO:0000256" key="7">
    <source>
        <dbReference type="SAM" id="Phobius"/>
    </source>
</evidence>
<dbReference type="PANTHER" id="PTHR13414:SF9">
    <property type="entry name" value="PROTON-COUPLED ZINC ANTIPORTER SLC30A9, MITOCHONDRIAL"/>
    <property type="match status" value="1"/>
</dbReference>
<dbReference type="Pfam" id="PF01545">
    <property type="entry name" value="Cation_efflux"/>
    <property type="match status" value="1"/>
</dbReference>
<evidence type="ECO:0000256" key="5">
    <source>
        <dbReference type="ARBA" id="ARBA00023136"/>
    </source>
</evidence>
<reference evidence="10" key="1">
    <citation type="journal article" date="2019" name="Int. J. Syst. Evol. Microbiol.">
        <title>The Global Catalogue of Microorganisms (GCM) 10K type strain sequencing project: providing services to taxonomists for standard genome sequencing and annotation.</title>
        <authorList>
            <consortium name="The Broad Institute Genomics Platform"/>
            <consortium name="The Broad Institute Genome Sequencing Center for Infectious Disease"/>
            <person name="Wu L."/>
            <person name="Ma J."/>
        </authorList>
    </citation>
    <scope>NUCLEOTIDE SEQUENCE [LARGE SCALE GENOMIC DNA]</scope>
    <source>
        <strain evidence="10">JCM 17459</strain>
    </source>
</reference>
<dbReference type="PANTHER" id="PTHR13414">
    <property type="entry name" value="HUEL-CATION TRANSPORTER"/>
    <property type="match status" value="1"/>
</dbReference>
<dbReference type="EMBL" id="BAABBA010000027">
    <property type="protein sequence ID" value="GAA3510172.1"/>
    <property type="molecule type" value="Genomic_DNA"/>
</dbReference>
<feature type="compositionally biased region" description="Gly residues" evidence="6">
    <location>
        <begin position="310"/>
        <end position="319"/>
    </location>
</feature>
<gene>
    <name evidence="9" type="ORF">GCM10022262_37560</name>
</gene>
<evidence type="ECO:0000313" key="10">
    <source>
        <dbReference type="Proteomes" id="UP001499841"/>
    </source>
</evidence>
<dbReference type="Proteomes" id="UP001499841">
    <property type="component" value="Unassembled WGS sequence"/>
</dbReference>
<feature type="region of interest" description="Disordered" evidence="6">
    <location>
        <begin position="301"/>
        <end position="331"/>
    </location>
</feature>
<feature type="transmembrane region" description="Helical" evidence="7">
    <location>
        <begin position="77"/>
        <end position="97"/>
    </location>
</feature>
<dbReference type="InterPro" id="IPR040177">
    <property type="entry name" value="SLC30A9"/>
</dbReference>
<dbReference type="Gene3D" id="1.20.1510.10">
    <property type="entry name" value="Cation efflux protein transmembrane domain"/>
    <property type="match status" value="1"/>
</dbReference>
<protein>
    <submittedName>
        <fullName evidence="9">Cation diffusion facilitator family transporter</fullName>
    </submittedName>
</protein>
<evidence type="ECO:0000259" key="8">
    <source>
        <dbReference type="Pfam" id="PF01545"/>
    </source>
</evidence>
<feature type="domain" description="Cation efflux protein transmembrane" evidence="8">
    <location>
        <begin position="11"/>
        <end position="219"/>
    </location>
</feature>
<proteinExistence type="predicted"/>
<keyword evidence="3 7" id="KW-0812">Transmembrane</keyword>
<feature type="transmembrane region" description="Helical" evidence="7">
    <location>
        <begin position="117"/>
        <end position="135"/>
    </location>
</feature>
<keyword evidence="5 7" id="KW-0472">Membrane</keyword>
<dbReference type="InterPro" id="IPR036837">
    <property type="entry name" value="Cation_efflux_CTD_sf"/>
</dbReference>
<keyword evidence="4 7" id="KW-1133">Transmembrane helix</keyword>
<comment type="subcellular location">
    <subcellularLocation>
        <location evidence="1">Membrane</location>
        <topology evidence="1">Multi-pass membrane protein</topology>
    </subcellularLocation>
</comment>
<dbReference type="InterPro" id="IPR058533">
    <property type="entry name" value="Cation_efflux_TM"/>
</dbReference>
<evidence type="ECO:0000313" key="9">
    <source>
        <dbReference type="EMBL" id="GAA3510172.1"/>
    </source>
</evidence>
<dbReference type="NCBIfam" id="TIGR01297">
    <property type="entry name" value="CDF"/>
    <property type="match status" value="1"/>
</dbReference>
<accession>A0ABP6ULK0</accession>
<feature type="transmembrane region" description="Helical" evidence="7">
    <location>
        <begin position="168"/>
        <end position="187"/>
    </location>
</feature>
<organism evidence="9 10">
    <name type="scientific">Georgenia daeguensis</name>
    <dbReference type="NCBI Taxonomy" id="908355"/>
    <lineage>
        <taxon>Bacteria</taxon>
        <taxon>Bacillati</taxon>
        <taxon>Actinomycetota</taxon>
        <taxon>Actinomycetes</taxon>
        <taxon>Micrococcales</taxon>
        <taxon>Bogoriellaceae</taxon>
        <taxon>Georgenia</taxon>
    </lineage>
</organism>